<dbReference type="PROSITE" id="PS50082">
    <property type="entry name" value="WD_REPEATS_2"/>
    <property type="match status" value="2"/>
</dbReference>
<evidence type="ECO:0000313" key="4">
    <source>
        <dbReference type="Proteomes" id="UP000823561"/>
    </source>
</evidence>
<proteinExistence type="predicted"/>
<accession>A0AAV6H5N8</accession>
<dbReference type="AlphaFoldDB" id="A0AAV6H5N8"/>
<organism evidence="3 4">
    <name type="scientific">Alosa alosa</name>
    <name type="common">allis shad</name>
    <dbReference type="NCBI Taxonomy" id="278164"/>
    <lineage>
        <taxon>Eukaryota</taxon>
        <taxon>Metazoa</taxon>
        <taxon>Chordata</taxon>
        <taxon>Craniata</taxon>
        <taxon>Vertebrata</taxon>
        <taxon>Euteleostomi</taxon>
        <taxon>Actinopterygii</taxon>
        <taxon>Neopterygii</taxon>
        <taxon>Teleostei</taxon>
        <taxon>Clupei</taxon>
        <taxon>Clupeiformes</taxon>
        <taxon>Clupeoidei</taxon>
        <taxon>Clupeidae</taxon>
        <taxon>Alosa</taxon>
    </lineage>
</organism>
<evidence type="ECO:0000313" key="3">
    <source>
        <dbReference type="EMBL" id="KAG5282638.1"/>
    </source>
</evidence>
<feature type="compositionally biased region" description="Polar residues" evidence="2">
    <location>
        <begin position="12"/>
        <end position="21"/>
    </location>
</feature>
<feature type="repeat" description="WD" evidence="1">
    <location>
        <begin position="630"/>
        <end position="662"/>
    </location>
</feature>
<dbReference type="Proteomes" id="UP000823561">
    <property type="component" value="Chromosome 4"/>
</dbReference>
<reference evidence="3" key="1">
    <citation type="submission" date="2020-10" db="EMBL/GenBank/DDBJ databases">
        <title>Chromosome-scale genome assembly of the Allis shad, Alosa alosa.</title>
        <authorList>
            <person name="Margot Z."/>
            <person name="Christophe K."/>
            <person name="Cabau C."/>
            <person name="Louis A."/>
            <person name="Berthelot C."/>
            <person name="Parey E."/>
            <person name="Roest Crollius H."/>
            <person name="Montfort J."/>
            <person name="Robinson-Rechavi M."/>
            <person name="Bucao C."/>
            <person name="Bouchez O."/>
            <person name="Gislard M."/>
            <person name="Lluch J."/>
            <person name="Milhes M."/>
            <person name="Lampietro C."/>
            <person name="Lopez Roques C."/>
            <person name="Donnadieu C."/>
            <person name="Braasch I."/>
            <person name="Desvignes T."/>
            <person name="Postlethwait J."/>
            <person name="Bobe J."/>
            <person name="Guiguen Y."/>
        </authorList>
    </citation>
    <scope>NUCLEOTIDE SEQUENCE</scope>
    <source>
        <strain evidence="3">M-15738</strain>
        <tissue evidence="3">Blood</tissue>
    </source>
</reference>
<gene>
    <name evidence="3" type="ORF">AALO_G00058190</name>
</gene>
<keyword evidence="1" id="KW-0853">WD repeat</keyword>
<dbReference type="InterPro" id="IPR036322">
    <property type="entry name" value="WD40_repeat_dom_sf"/>
</dbReference>
<name>A0AAV6H5N8_9TELE</name>
<feature type="repeat" description="WD" evidence="1">
    <location>
        <begin position="264"/>
        <end position="306"/>
    </location>
</feature>
<dbReference type="PROSITE" id="PS50294">
    <property type="entry name" value="WD_REPEATS_REGION"/>
    <property type="match status" value="2"/>
</dbReference>
<dbReference type="InterPro" id="IPR001680">
    <property type="entry name" value="WD40_rpt"/>
</dbReference>
<dbReference type="SMART" id="SM00320">
    <property type="entry name" value="WD40"/>
    <property type="match status" value="4"/>
</dbReference>
<evidence type="ECO:0000256" key="1">
    <source>
        <dbReference type="PROSITE-ProRule" id="PRU00221"/>
    </source>
</evidence>
<dbReference type="EMBL" id="JADWDJ010000004">
    <property type="protein sequence ID" value="KAG5282638.1"/>
    <property type="molecule type" value="Genomic_DNA"/>
</dbReference>
<comment type="caution">
    <text evidence="3">The sequence shown here is derived from an EMBL/GenBank/DDBJ whole genome shotgun (WGS) entry which is preliminary data.</text>
</comment>
<dbReference type="SUPFAM" id="SSF50978">
    <property type="entry name" value="WD40 repeat-like"/>
    <property type="match status" value="2"/>
</dbReference>
<dbReference type="Pfam" id="PF00400">
    <property type="entry name" value="WD40"/>
    <property type="match status" value="2"/>
</dbReference>
<dbReference type="PANTHER" id="PTHR45532">
    <property type="entry name" value="WD REPEAT-CONTAINING PROTEIN 97"/>
    <property type="match status" value="1"/>
</dbReference>
<sequence>MNAGDGPHYNEATGTPTSQEANKPLHSLIFGPRVLKNFSQPKQRTNIRAVTYNSRGQRLILLDSRGCSSWSLARHINSLRRELTFPKFQFNILIKILFCKEFNVYFGLGKDRSLRVYNWNFEETQRACTDDSYVVSHLLFNPVLNEVITGGDCVRFWSYRRVETNKLNFLPMSNYRLVLRHEFRLEEARRCTHMELDVPQQRLYFFSHVNILCYDMTGTIMARLRNTHSGMVLASVFSPYARMLLTADIEIKAWSETGHLLHVFHGHNRPITSLILHPTTPAIFISASFDCSIRLWCLNSLTQIISIPCLEGVVGLGLTEENLMFSWSLRTVQLYHLNHFLDFWGYLRYPALSFKLCKAPGKTNQLLTLGDGNSLHIFSCSTGKKLCLMPPHPFLSPLKELPSFAYDRQNGLIALLLSSWEIWMYTARTDPACRVAELDGREFQTPNRAGRSLQRLDEIIHLPKTNAVVESCTSLSFLNSVIYYQTIEGPVCANATSFLLCGMADGRILFMDIAIRNLMYYELKVHKDPVVWLCHDTEQNCLMIMCEEMDRLFQAWSLPQLETLYQICVPSSITAFTWMEDLFFVGFRTGAVRLVSMADSGDGKGNPRRWDQLPGSHTADGGTEFNPYLTQDHKGAVLSVDSSSSLQLFLSCGSDTLIKLWDRRRTLLAEVQLDSSLSCACFLNPSGDLLVGFRLHLYKLPHRHLFSSTSGLMQSSVSQASLTDSFVYERPELTFDGRHDDPINMESYIEPYKGFDFSVPPPDEASCKADEEDLESEWEVPHAPSLTYQSLESCVSIYSAASSQSLFLTPGQSLTDIDKLLGKECIQIELEGPSSCLSPIDASSRSQTKGVGLWDMSTILGAWPTGSLM</sequence>
<protein>
    <submittedName>
        <fullName evidence="3">Uncharacterized protein</fullName>
    </submittedName>
</protein>
<dbReference type="PANTHER" id="PTHR45532:SF3">
    <property type="match status" value="1"/>
</dbReference>
<keyword evidence="4" id="KW-1185">Reference proteome</keyword>
<dbReference type="InterPro" id="IPR015943">
    <property type="entry name" value="WD40/YVTN_repeat-like_dom_sf"/>
</dbReference>
<dbReference type="Gene3D" id="2.130.10.10">
    <property type="entry name" value="YVTN repeat-like/Quinoprotein amine dehydrogenase"/>
    <property type="match status" value="2"/>
</dbReference>
<feature type="region of interest" description="Disordered" evidence="2">
    <location>
        <begin position="1"/>
        <end position="22"/>
    </location>
</feature>
<evidence type="ECO:0000256" key="2">
    <source>
        <dbReference type="SAM" id="MobiDB-lite"/>
    </source>
</evidence>